<reference evidence="10 11" key="1">
    <citation type="submission" date="2013-04" db="EMBL/GenBank/DDBJ databases">
        <title>Oceanococcus atlanticus 22II-S10r2 Genome Sequencing.</title>
        <authorList>
            <person name="Lai Q."/>
            <person name="Li G."/>
            <person name="Shao Z."/>
        </authorList>
    </citation>
    <scope>NUCLEOTIDE SEQUENCE [LARGE SCALE GENOMIC DNA]</scope>
    <source>
        <strain evidence="10 11">22II-S10r2</strain>
    </source>
</reference>
<dbReference type="GO" id="GO:0005886">
    <property type="term" value="C:plasma membrane"/>
    <property type="evidence" value="ECO:0007669"/>
    <property type="project" value="UniProtKB-SubCell"/>
</dbReference>
<feature type="transmembrane region" description="Helical" evidence="8">
    <location>
        <begin position="329"/>
        <end position="349"/>
    </location>
</feature>
<feature type="transmembrane region" description="Helical" evidence="8">
    <location>
        <begin position="299"/>
        <end position="323"/>
    </location>
</feature>
<proteinExistence type="inferred from homology"/>
<name>A0A1Y1SI09_9GAMM</name>
<evidence type="ECO:0000256" key="5">
    <source>
        <dbReference type="ARBA" id="ARBA00022989"/>
    </source>
</evidence>
<keyword evidence="11" id="KW-1185">Reference proteome</keyword>
<evidence type="ECO:0000256" key="8">
    <source>
        <dbReference type="SAM" id="Phobius"/>
    </source>
</evidence>
<feature type="transmembrane region" description="Helical" evidence="8">
    <location>
        <begin position="105"/>
        <end position="123"/>
    </location>
</feature>
<evidence type="ECO:0000259" key="9">
    <source>
        <dbReference type="Pfam" id="PF00361"/>
    </source>
</evidence>
<dbReference type="PRINTS" id="PR01434">
    <property type="entry name" value="NADHDHGNASE5"/>
</dbReference>
<evidence type="ECO:0000256" key="1">
    <source>
        <dbReference type="ARBA" id="ARBA00004651"/>
    </source>
</evidence>
<evidence type="ECO:0000256" key="7">
    <source>
        <dbReference type="RuleBase" id="RU000320"/>
    </source>
</evidence>
<dbReference type="PANTHER" id="PTHR42703">
    <property type="entry name" value="NADH DEHYDROGENASE"/>
    <property type="match status" value="1"/>
</dbReference>
<evidence type="ECO:0000256" key="4">
    <source>
        <dbReference type="ARBA" id="ARBA00022692"/>
    </source>
</evidence>
<feature type="transmembrane region" description="Helical" evidence="8">
    <location>
        <begin position="158"/>
        <end position="180"/>
    </location>
</feature>
<feature type="domain" description="NADH:quinone oxidoreductase/Mrp antiporter transmembrane" evidence="9">
    <location>
        <begin position="122"/>
        <end position="414"/>
    </location>
</feature>
<protein>
    <submittedName>
        <fullName evidence="10">NADH dehydrogenase (Quinone)</fullName>
    </submittedName>
</protein>
<dbReference type="RefSeq" id="WP_206044798.1">
    <property type="nucleotide sequence ID" value="NZ_AQQV01000001.1"/>
</dbReference>
<dbReference type="Proteomes" id="UP000192342">
    <property type="component" value="Unassembled WGS sequence"/>
</dbReference>
<sequence length="477" mass="49871">MSLLLPILMPLAGALLIGLCGRWPNLREAMSVIAGIATAASVWALYQAGPSSLQLTDFGGGLSIYLATEPLGLLFAMVAGGLWPVTAVYAAGYLRGAGEKHHTRFFTFMAISIAAAQCIALAGNLFTLFIGYELLTLATWPLVAHKGDDNARKGGRTYLSYLIPSSVALLLPAIIIVQQLAGSTVFSPDGVLAAAELGPIGLGLLYAMFLFGIGKAALMPLHGWLPAAMVAPTPVSALLHAVAVVKAGVFCVLKVTLYIFGLDTLSAAGATDPLILIAAFSMIAASLVALHADNLKRRLAYSTVSQLAYVSLAAALASSAAAYAGSLQIMMHAFGKITLFFCAGAIYVAHKKTLVSQLDGLGRQMPLTFIAFTLGAISIIGLPPAGGAWTKWWLMLGALDAGHAWLLGVLALSTLLNIAYLLPIPLRAFLAGDTPWRWAEAPLACLLPLCLTALVSLWLFFQTPMASALIAITGAQP</sequence>
<keyword evidence="3" id="KW-1003">Cell membrane</keyword>
<feature type="transmembrane region" description="Helical" evidence="8">
    <location>
        <begin position="71"/>
        <end position="93"/>
    </location>
</feature>
<dbReference type="InterPro" id="IPR050586">
    <property type="entry name" value="CPA3_Na-H_Antiporter_D"/>
</dbReference>
<evidence type="ECO:0000256" key="6">
    <source>
        <dbReference type="ARBA" id="ARBA00023136"/>
    </source>
</evidence>
<feature type="transmembrane region" description="Helical" evidence="8">
    <location>
        <begin position="200"/>
        <end position="225"/>
    </location>
</feature>
<keyword evidence="4 7" id="KW-0812">Transmembrane</keyword>
<dbReference type="Pfam" id="PF00361">
    <property type="entry name" value="Proton_antipo_M"/>
    <property type="match status" value="1"/>
</dbReference>
<feature type="transmembrane region" description="Helical" evidence="8">
    <location>
        <begin position="402"/>
        <end position="422"/>
    </location>
</feature>
<comment type="caution">
    <text evidence="10">The sequence shown here is derived from an EMBL/GenBank/DDBJ whole genome shotgun (WGS) entry which is preliminary data.</text>
</comment>
<evidence type="ECO:0000313" key="11">
    <source>
        <dbReference type="Proteomes" id="UP000192342"/>
    </source>
</evidence>
<accession>A0A1Y1SI09</accession>
<dbReference type="InterPro" id="IPR001750">
    <property type="entry name" value="ND/Mrp_TM"/>
</dbReference>
<organism evidence="10 11">
    <name type="scientific">Oceanococcus atlanticus</name>
    <dbReference type="NCBI Taxonomy" id="1317117"/>
    <lineage>
        <taxon>Bacteria</taxon>
        <taxon>Pseudomonadati</taxon>
        <taxon>Pseudomonadota</taxon>
        <taxon>Gammaproteobacteria</taxon>
        <taxon>Chromatiales</taxon>
        <taxon>Oceanococcaceae</taxon>
        <taxon>Oceanococcus</taxon>
    </lineage>
</organism>
<comment type="similarity">
    <text evidence="2">Belongs to the CPA3 antiporters (TC 2.A.63) subunit D family.</text>
</comment>
<evidence type="ECO:0000256" key="2">
    <source>
        <dbReference type="ARBA" id="ARBA00005346"/>
    </source>
</evidence>
<dbReference type="PANTHER" id="PTHR42703:SF1">
    <property type="entry name" value="NA(+)_H(+) ANTIPORTER SUBUNIT D1"/>
    <property type="match status" value="1"/>
</dbReference>
<comment type="subcellular location">
    <subcellularLocation>
        <location evidence="1">Cell membrane</location>
        <topology evidence="1">Multi-pass membrane protein</topology>
    </subcellularLocation>
    <subcellularLocation>
        <location evidence="7">Membrane</location>
        <topology evidence="7">Multi-pass membrane protein</topology>
    </subcellularLocation>
</comment>
<feature type="transmembrane region" description="Helical" evidence="8">
    <location>
        <begin position="237"/>
        <end position="261"/>
    </location>
</feature>
<dbReference type="EMBL" id="AQQV01000001">
    <property type="protein sequence ID" value="ORE89286.1"/>
    <property type="molecule type" value="Genomic_DNA"/>
</dbReference>
<dbReference type="AlphaFoldDB" id="A0A1Y1SI09"/>
<feature type="transmembrane region" description="Helical" evidence="8">
    <location>
        <begin position="361"/>
        <end position="382"/>
    </location>
</feature>
<feature type="transmembrane region" description="Helical" evidence="8">
    <location>
        <begin position="443"/>
        <end position="461"/>
    </location>
</feature>
<keyword evidence="5 8" id="KW-1133">Transmembrane helix</keyword>
<evidence type="ECO:0000313" key="10">
    <source>
        <dbReference type="EMBL" id="ORE89286.1"/>
    </source>
</evidence>
<dbReference type="STRING" id="1317117.ATO7_05385"/>
<feature type="transmembrane region" description="Helical" evidence="8">
    <location>
        <begin position="273"/>
        <end position="292"/>
    </location>
</feature>
<gene>
    <name evidence="10" type="ORF">ATO7_05385</name>
</gene>
<evidence type="ECO:0000256" key="3">
    <source>
        <dbReference type="ARBA" id="ARBA00022475"/>
    </source>
</evidence>
<keyword evidence="6 8" id="KW-0472">Membrane</keyword>